<dbReference type="Proteomes" id="UP001215280">
    <property type="component" value="Unassembled WGS sequence"/>
</dbReference>
<evidence type="ECO:0000313" key="3">
    <source>
        <dbReference type="Proteomes" id="UP001215280"/>
    </source>
</evidence>
<protein>
    <submittedName>
        <fullName evidence="2">Uncharacterized protein</fullName>
    </submittedName>
</protein>
<sequence length="91" mass="9971">MSSSFSTATFNSRMHNLALPPGLIYIAGLLPSLILPPLSTSLGICVFREYISLPMWIATILCILSVPGVLMLRNTVIRAMPLRSALCRPRN</sequence>
<keyword evidence="1" id="KW-1133">Transmembrane helix</keyword>
<keyword evidence="3" id="KW-1185">Reference proteome</keyword>
<gene>
    <name evidence="2" type="ORF">DFH07DRAFT_797551</name>
</gene>
<accession>A0AAD7K5U7</accession>
<proteinExistence type="predicted"/>
<keyword evidence="1" id="KW-0472">Membrane</keyword>
<dbReference type="EMBL" id="JARJLG010000010">
    <property type="protein sequence ID" value="KAJ7777691.1"/>
    <property type="molecule type" value="Genomic_DNA"/>
</dbReference>
<evidence type="ECO:0000256" key="1">
    <source>
        <dbReference type="SAM" id="Phobius"/>
    </source>
</evidence>
<comment type="caution">
    <text evidence="2">The sequence shown here is derived from an EMBL/GenBank/DDBJ whole genome shotgun (WGS) entry which is preliminary data.</text>
</comment>
<organism evidence="2 3">
    <name type="scientific">Mycena maculata</name>
    <dbReference type="NCBI Taxonomy" id="230809"/>
    <lineage>
        <taxon>Eukaryota</taxon>
        <taxon>Fungi</taxon>
        <taxon>Dikarya</taxon>
        <taxon>Basidiomycota</taxon>
        <taxon>Agaricomycotina</taxon>
        <taxon>Agaricomycetes</taxon>
        <taxon>Agaricomycetidae</taxon>
        <taxon>Agaricales</taxon>
        <taxon>Marasmiineae</taxon>
        <taxon>Mycenaceae</taxon>
        <taxon>Mycena</taxon>
    </lineage>
</organism>
<keyword evidence="1" id="KW-0812">Transmembrane</keyword>
<evidence type="ECO:0000313" key="2">
    <source>
        <dbReference type="EMBL" id="KAJ7777691.1"/>
    </source>
</evidence>
<feature type="transmembrane region" description="Helical" evidence="1">
    <location>
        <begin position="53"/>
        <end position="72"/>
    </location>
</feature>
<reference evidence="2" key="1">
    <citation type="submission" date="2023-03" db="EMBL/GenBank/DDBJ databases">
        <title>Massive genome expansion in bonnet fungi (Mycena s.s.) driven by repeated elements and novel gene families across ecological guilds.</title>
        <authorList>
            <consortium name="Lawrence Berkeley National Laboratory"/>
            <person name="Harder C.B."/>
            <person name="Miyauchi S."/>
            <person name="Viragh M."/>
            <person name="Kuo A."/>
            <person name="Thoen E."/>
            <person name="Andreopoulos B."/>
            <person name="Lu D."/>
            <person name="Skrede I."/>
            <person name="Drula E."/>
            <person name="Henrissat B."/>
            <person name="Morin E."/>
            <person name="Kohler A."/>
            <person name="Barry K."/>
            <person name="LaButti K."/>
            <person name="Morin E."/>
            <person name="Salamov A."/>
            <person name="Lipzen A."/>
            <person name="Mereny Z."/>
            <person name="Hegedus B."/>
            <person name="Baldrian P."/>
            <person name="Stursova M."/>
            <person name="Weitz H."/>
            <person name="Taylor A."/>
            <person name="Grigoriev I.V."/>
            <person name="Nagy L.G."/>
            <person name="Martin F."/>
            <person name="Kauserud H."/>
        </authorList>
    </citation>
    <scope>NUCLEOTIDE SEQUENCE</scope>
    <source>
        <strain evidence="2">CBHHK188m</strain>
    </source>
</reference>
<dbReference type="AlphaFoldDB" id="A0AAD7K5U7"/>
<name>A0AAD7K5U7_9AGAR</name>